<feature type="compositionally biased region" description="Low complexity" evidence="2">
    <location>
        <begin position="762"/>
        <end position="773"/>
    </location>
</feature>
<dbReference type="PANTHER" id="PTHR31975">
    <property type="entry name" value="BUD SITE SELECTION PROTEIN 7-RELATED"/>
    <property type="match status" value="1"/>
</dbReference>
<feature type="compositionally biased region" description="Basic residues" evidence="2">
    <location>
        <begin position="1009"/>
        <end position="1031"/>
    </location>
</feature>
<keyword evidence="1" id="KW-0802">TPR repeat</keyword>
<feature type="compositionally biased region" description="Basic and acidic residues" evidence="2">
    <location>
        <begin position="714"/>
        <end position="738"/>
    </location>
</feature>
<feature type="compositionally biased region" description="Acidic residues" evidence="2">
    <location>
        <begin position="656"/>
        <end position="665"/>
    </location>
</feature>
<reference evidence="3" key="1">
    <citation type="submission" date="2022-08" db="EMBL/GenBank/DDBJ databases">
        <title>Novel sulfate-reducing endosymbionts in the free-living metamonad Anaeramoeba.</title>
        <authorList>
            <person name="Jerlstrom-Hultqvist J."/>
            <person name="Cepicka I."/>
            <person name="Gallot-Lavallee L."/>
            <person name="Salas-Leiva D."/>
            <person name="Curtis B.A."/>
            <person name="Zahonova K."/>
            <person name="Pipaliya S."/>
            <person name="Dacks J."/>
            <person name="Roger A.J."/>
        </authorList>
    </citation>
    <scope>NUCLEOTIDE SEQUENCE</scope>
    <source>
        <strain evidence="3">Schooner1</strain>
    </source>
</reference>
<dbReference type="PROSITE" id="PS50005">
    <property type="entry name" value="TPR"/>
    <property type="match status" value="1"/>
</dbReference>
<feature type="compositionally biased region" description="Low complexity" evidence="2">
    <location>
        <begin position="666"/>
        <end position="680"/>
    </location>
</feature>
<dbReference type="EMBL" id="JAOAOG010000243">
    <property type="protein sequence ID" value="KAJ6236561.1"/>
    <property type="molecule type" value="Genomic_DNA"/>
</dbReference>
<keyword evidence="4" id="KW-1185">Reference proteome</keyword>
<evidence type="ECO:0000313" key="4">
    <source>
        <dbReference type="Proteomes" id="UP001150062"/>
    </source>
</evidence>
<dbReference type="Proteomes" id="UP001150062">
    <property type="component" value="Unassembled WGS sequence"/>
</dbReference>
<feature type="repeat" description="TPR" evidence="1">
    <location>
        <begin position="249"/>
        <end position="282"/>
    </location>
</feature>
<dbReference type="InterPro" id="IPR015374">
    <property type="entry name" value="ChAPs"/>
</dbReference>
<feature type="region of interest" description="Disordered" evidence="2">
    <location>
        <begin position="484"/>
        <end position="503"/>
    </location>
</feature>
<evidence type="ECO:0000256" key="2">
    <source>
        <dbReference type="SAM" id="MobiDB-lite"/>
    </source>
</evidence>
<dbReference type="InterPro" id="IPR011990">
    <property type="entry name" value="TPR-like_helical_dom_sf"/>
</dbReference>
<dbReference type="SMART" id="SM00028">
    <property type="entry name" value="TPR"/>
    <property type="match status" value="3"/>
</dbReference>
<name>A0ABQ8XVD9_9EUKA</name>
<evidence type="ECO:0000256" key="1">
    <source>
        <dbReference type="PROSITE-ProRule" id="PRU00339"/>
    </source>
</evidence>
<dbReference type="InterPro" id="IPR019734">
    <property type="entry name" value="TPR_rpt"/>
</dbReference>
<feature type="compositionally biased region" description="Basic and acidic residues" evidence="2">
    <location>
        <begin position="688"/>
        <end position="701"/>
    </location>
</feature>
<dbReference type="Pfam" id="PF09295">
    <property type="entry name" value="ChAPs"/>
    <property type="match status" value="1"/>
</dbReference>
<dbReference type="PANTHER" id="PTHR31975:SF1">
    <property type="entry name" value="BUD SITE SELECTION PROTEIN 7-RELATED"/>
    <property type="match status" value="1"/>
</dbReference>
<proteinExistence type="predicted"/>
<gene>
    <name evidence="3" type="ORF">M0813_27950</name>
</gene>
<comment type="caution">
    <text evidence="3">The sequence shown here is derived from an EMBL/GenBank/DDBJ whole genome shotgun (WGS) entry which is preliminary data.</text>
</comment>
<dbReference type="Gene3D" id="1.25.40.10">
    <property type="entry name" value="Tetratricopeptide repeat domain"/>
    <property type="match status" value="2"/>
</dbReference>
<feature type="region of interest" description="Disordered" evidence="2">
    <location>
        <begin position="1003"/>
        <end position="1034"/>
    </location>
</feature>
<protein>
    <submittedName>
        <fullName evidence="3">Bud site selection protein</fullName>
    </submittedName>
</protein>
<sequence>MDYLTSTSECVEDEFFSSYTYRRQQAKNSKNSLGPPDLCHIHKMNPQTKSQTNSGFYHLVHGLRVESVSSVATYFARLLLTQPGQESKKNKKKQWQIKVLTFVSYNAFQKEDLLVKLTLPNQLFCYSLDSNDKETQDPPPNFWKGIMVSSFLRWNQLRNGPHSRLFFDKWLSINLVDDYIVDPQPQILESALREMIRHGSKLGTDRLRTVPTVSSNKLVDGYLKFLFQQQRYTHCIKFFKRLSQLTNEPEFLWAVARCYRAQSNLEKAKQILEKALKKRPFSFSLNKEYLKTLSKLGKYKQVVRIVKKLETLFPFLPQTFLLSAKISLNNQNFNRTLIAINKCPFDSLDGLQDQLNSNGNNSKNSGSSLGIQNINFSKQQYDVNESTLHHSEKKTNNNNNENYDFNIIRVTCWNGRKSRIGSKAIIDELDDLYSKDGVKYLYKRSINFNYGNNQKSDFNNTDQNWNNENNSGEFLTNNFYNQSSQRKKRKRKRKKKRKRERNSEEFNQFGVGLFLKNTNNKLQIVEGLPLKIYKIFAHFFSKVTWKRIVELRDEVFLENVRDSGVKKGIVKVEFGSELGNKEWEQIENEIQNEKSSDEQYNDEWESQNLVKRNQEKNTILNQLQTQKKLKKKELPFKKFLNGYDADNDGIVSSDYYSDDDDDVDNENMINNDKKNNYNTKNDNDIDNENDKNSDDIKKERNNIINNSEEEVGEREEKENEKENEKGKEKGKEKIKKDNSFNYRSFHSENKKKTVKKSNIGYQKNQSNTNTNKNNNDKIYQYSEDDDIKKKRFTTSKKKINKAPEPEIIPQWQTYTYQEWLANILNHIYHDSSTLSVLKLEENNLQTSGLTFERTIREWEEIGNLALKLEDIEMAEESFYNTLKSKKYENEINLTANKTDSLLNLIKINLKQNKFTQAIIYCNLMFNFITTPQKYFDLLIPEFTLFHFKITCFELICKCIFIKGAIFLKELIDNYPEKIIQFEDQKTKLKKNLDKNKQQMTNNFQNNFAKSKKKNNNKNKKKKKKKKKSKKMKNLEKINQEIVNFYETAMKLQVDGFDR</sequence>
<feature type="compositionally biased region" description="Basic residues" evidence="2">
    <location>
        <begin position="485"/>
        <end position="500"/>
    </location>
</feature>
<evidence type="ECO:0000313" key="3">
    <source>
        <dbReference type="EMBL" id="KAJ6236561.1"/>
    </source>
</evidence>
<organism evidence="3 4">
    <name type="scientific">Anaeramoeba flamelloides</name>
    <dbReference type="NCBI Taxonomy" id="1746091"/>
    <lineage>
        <taxon>Eukaryota</taxon>
        <taxon>Metamonada</taxon>
        <taxon>Anaeramoebidae</taxon>
        <taxon>Anaeramoeba</taxon>
    </lineage>
</organism>
<dbReference type="SUPFAM" id="SSF48452">
    <property type="entry name" value="TPR-like"/>
    <property type="match status" value="1"/>
</dbReference>
<accession>A0ABQ8XVD9</accession>
<feature type="region of interest" description="Disordered" evidence="2">
    <location>
        <begin position="648"/>
        <end position="783"/>
    </location>
</feature>